<dbReference type="Gene3D" id="3.40.50.150">
    <property type="entry name" value="Vaccinia Virus protein VP39"/>
    <property type="match status" value="1"/>
</dbReference>
<protein>
    <submittedName>
        <fullName evidence="2">Ubiquinone/menaquinone biosynthesis C-methyltransferase UbiE</fullName>
        <ecNumber evidence="2">2.1.1.163</ecNumber>
        <ecNumber evidence="2">2.1.1.201</ecNumber>
    </submittedName>
</protein>
<evidence type="ECO:0000313" key="2">
    <source>
        <dbReference type="EMBL" id="VAY89216.1"/>
    </source>
</evidence>
<dbReference type="EC" id="2.1.1.201" evidence="2"/>
<dbReference type="GO" id="GO:0008425">
    <property type="term" value="F:2-methoxy-6-polyprenyl-1,4-benzoquinol methyltransferase activity"/>
    <property type="evidence" value="ECO:0007669"/>
    <property type="project" value="UniProtKB-EC"/>
</dbReference>
<dbReference type="GO" id="GO:0008757">
    <property type="term" value="F:S-adenosylmethionine-dependent methyltransferase activity"/>
    <property type="evidence" value="ECO:0007669"/>
    <property type="project" value="InterPro"/>
</dbReference>
<dbReference type="SUPFAM" id="SSF53335">
    <property type="entry name" value="S-adenosyl-L-methionine-dependent methyltransferases"/>
    <property type="match status" value="1"/>
</dbReference>
<dbReference type="InterPro" id="IPR013216">
    <property type="entry name" value="Methyltransf_11"/>
</dbReference>
<accession>A0A3P3ZQL2</accession>
<dbReference type="InterPro" id="IPR029063">
    <property type="entry name" value="SAM-dependent_MTases_sf"/>
</dbReference>
<sequence length="272" mass="30835">MDYNFVMEQRNLHAWLETPLGQYVLQMEQDMLDQAVANLFGFNALQISWPHLDGLRTNRIPHHISLSTRLGGTIQAEPCALPLASQSLDLVVMPHALEFAEHPHALLREVDRVMRPEGRLVVVGFNPRSLWGVRQLFTLNRRVSPWSGHFISLSRLKDWLALLGFEMDGGRFGAYAPPFTSARWLHRFRFMELAGDRWWGVGGGIYLLQAVKRVHAMRLIMPRWQPQNVVEPSLAAAVRSAGVRRQGVQPEAHDNVVPLLPRPKAVPVSPQS</sequence>
<keyword evidence="2" id="KW-0830">Ubiquinone</keyword>
<keyword evidence="2" id="KW-0489">Methyltransferase</keyword>
<reference evidence="2" key="1">
    <citation type="submission" date="2018-10" db="EMBL/GenBank/DDBJ databases">
        <authorList>
            <person name="Plewniak F."/>
        </authorList>
    </citation>
    <scope>NUCLEOTIDE SEQUENCE</scope>
</reference>
<dbReference type="AlphaFoldDB" id="A0A3P3ZQL2"/>
<dbReference type="GO" id="GO:0032259">
    <property type="term" value="P:methylation"/>
    <property type="evidence" value="ECO:0007669"/>
    <property type="project" value="UniProtKB-KW"/>
</dbReference>
<organism evidence="2">
    <name type="scientific">mine drainage metagenome</name>
    <dbReference type="NCBI Taxonomy" id="410659"/>
    <lineage>
        <taxon>unclassified sequences</taxon>
        <taxon>metagenomes</taxon>
        <taxon>ecological metagenomes</taxon>
    </lineage>
</organism>
<proteinExistence type="predicted"/>
<name>A0A3P3ZQL2_9ZZZZ</name>
<dbReference type="Pfam" id="PF08241">
    <property type="entry name" value="Methyltransf_11"/>
    <property type="match status" value="1"/>
</dbReference>
<dbReference type="EMBL" id="UOYP01000535">
    <property type="protein sequence ID" value="VAY89216.1"/>
    <property type="molecule type" value="Genomic_DNA"/>
</dbReference>
<feature type="domain" description="Methyltransferase type 11" evidence="1">
    <location>
        <begin position="74"/>
        <end position="122"/>
    </location>
</feature>
<evidence type="ECO:0000259" key="1">
    <source>
        <dbReference type="Pfam" id="PF08241"/>
    </source>
</evidence>
<gene>
    <name evidence="2" type="primary">ubiE</name>
    <name evidence="2" type="ORF">CARN8_5800007</name>
</gene>
<dbReference type="GO" id="GO:0043770">
    <property type="term" value="F:demethylmenaquinone methyltransferase activity"/>
    <property type="evidence" value="ECO:0007669"/>
    <property type="project" value="UniProtKB-EC"/>
</dbReference>
<dbReference type="EC" id="2.1.1.163" evidence="2"/>
<keyword evidence="2" id="KW-0808">Transferase</keyword>